<keyword evidence="1" id="KW-0732">Signal</keyword>
<keyword evidence="4" id="KW-1185">Reference proteome</keyword>
<protein>
    <recommendedName>
        <fullName evidence="2">EF-hand domain-containing protein</fullName>
    </recommendedName>
</protein>
<accession>A0ABW9RWM6</accession>
<dbReference type="SUPFAM" id="SSF47473">
    <property type="entry name" value="EF-hand"/>
    <property type="match status" value="1"/>
</dbReference>
<proteinExistence type="predicted"/>
<dbReference type="InterPro" id="IPR018247">
    <property type="entry name" value="EF_Hand_1_Ca_BS"/>
</dbReference>
<comment type="caution">
    <text evidence="3">The sequence shown here is derived from an EMBL/GenBank/DDBJ whole genome shotgun (WGS) entry which is preliminary data.</text>
</comment>
<evidence type="ECO:0000256" key="1">
    <source>
        <dbReference type="SAM" id="SignalP"/>
    </source>
</evidence>
<dbReference type="InterPro" id="IPR002048">
    <property type="entry name" value="EF_hand_dom"/>
</dbReference>
<evidence type="ECO:0000259" key="2">
    <source>
        <dbReference type="PROSITE" id="PS50222"/>
    </source>
</evidence>
<feature type="chain" id="PRO_5046403023" description="EF-hand domain-containing protein" evidence="1">
    <location>
        <begin position="26"/>
        <end position="142"/>
    </location>
</feature>
<sequence>MKTISKITTALLIFLLISTAGFSQNRDNDYSTWDNNGDNKVDNNEFSSTLNDNGYYDDWDTNSDQRIDENEWNNGAVTYYDGYDYEEDGTFNDWDTNDDSYLDEDEYFEGTFELWDDDDNGYVDNNEYDTWYDDDSWNDNDY</sequence>
<reference evidence="3 4" key="1">
    <citation type="submission" date="2019-02" db="EMBL/GenBank/DDBJ databases">
        <authorList>
            <person name="Goldberg S.R."/>
            <person name="Haltli B.A."/>
            <person name="Correa H."/>
            <person name="Russell K.G."/>
        </authorList>
    </citation>
    <scope>NUCLEOTIDE SEQUENCE [LARGE SCALE GENOMIC DNA]</scope>
    <source>
        <strain evidence="3 4">JCM 16186</strain>
    </source>
</reference>
<dbReference type="PROSITE" id="PS00018">
    <property type="entry name" value="EF_HAND_1"/>
    <property type="match status" value="3"/>
</dbReference>
<feature type="signal peptide" evidence="1">
    <location>
        <begin position="1"/>
        <end position="25"/>
    </location>
</feature>
<evidence type="ECO:0000313" key="3">
    <source>
        <dbReference type="EMBL" id="MTI28649.1"/>
    </source>
</evidence>
<dbReference type="InterPro" id="IPR011992">
    <property type="entry name" value="EF-hand-dom_pair"/>
</dbReference>
<dbReference type="PROSITE" id="PS50222">
    <property type="entry name" value="EF_HAND_2"/>
    <property type="match status" value="1"/>
</dbReference>
<dbReference type="RefSeq" id="WP_155176378.1">
    <property type="nucleotide sequence ID" value="NZ_BAAAFL010000043.1"/>
</dbReference>
<feature type="domain" description="EF-hand" evidence="2">
    <location>
        <begin position="103"/>
        <end position="138"/>
    </location>
</feature>
<gene>
    <name evidence="3" type="ORF">E1163_27065</name>
</gene>
<organism evidence="3 4">
    <name type="scientific">Fulvivirga kasyanovii</name>
    <dbReference type="NCBI Taxonomy" id="396812"/>
    <lineage>
        <taxon>Bacteria</taxon>
        <taxon>Pseudomonadati</taxon>
        <taxon>Bacteroidota</taxon>
        <taxon>Cytophagia</taxon>
        <taxon>Cytophagales</taxon>
        <taxon>Fulvivirgaceae</taxon>
        <taxon>Fulvivirga</taxon>
    </lineage>
</organism>
<evidence type="ECO:0000313" key="4">
    <source>
        <dbReference type="Proteomes" id="UP000798808"/>
    </source>
</evidence>
<name>A0ABW9RWM6_9BACT</name>
<dbReference type="EMBL" id="SMLW01000669">
    <property type="protein sequence ID" value="MTI28649.1"/>
    <property type="molecule type" value="Genomic_DNA"/>
</dbReference>
<dbReference type="Proteomes" id="UP000798808">
    <property type="component" value="Unassembled WGS sequence"/>
</dbReference>